<dbReference type="InterPro" id="IPR001173">
    <property type="entry name" value="Glyco_trans_2-like"/>
</dbReference>
<comment type="similarity">
    <text evidence="1">Belongs to the glycosyltransferase 2 family. WaaE/KdtX subfamily.</text>
</comment>
<dbReference type="AlphaFoldDB" id="A0A076LVK4"/>
<accession>A0A076LVK4</accession>
<dbReference type="Pfam" id="PF00535">
    <property type="entry name" value="Glycos_transf_2"/>
    <property type="match status" value="1"/>
</dbReference>
<dbReference type="Proteomes" id="UP000028681">
    <property type="component" value="Chromosome"/>
</dbReference>
<dbReference type="PANTHER" id="PTHR43630:SF2">
    <property type="entry name" value="GLYCOSYLTRANSFERASE"/>
    <property type="match status" value="1"/>
</dbReference>
<evidence type="ECO:0000259" key="2">
    <source>
        <dbReference type="Pfam" id="PF00535"/>
    </source>
</evidence>
<dbReference type="SUPFAM" id="SSF53448">
    <property type="entry name" value="Nucleotide-diphospho-sugar transferases"/>
    <property type="match status" value="1"/>
</dbReference>
<organism evidence="3 4">
    <name type="scientific">Edwardsiella anguillarum ET080813</name>
    <dbReference type="NCBI Taxonomy" id="667120"/>
    <lineage>
        <taxon>Bacteria</taxon>
        <taxon>Pseudomonadati</taxon>
        <taxon>Pseudomonadota</taxon>
        <taxon>Gammaproteobacteria</taxon>
        <taxon>Enterobacterales</taxon>
        <taxon>Hafniaceae</taxon>
        <taxon>Edwardsiella</taxon>
    </lineage>
</organism>
<name>A0A076LVK4_9GAMM</name>
<gene>
    <name evidence="3" type="ORF">ETEE_3120</name>
</gene>
<dbReference type="KEGG" id="ete:ETEE_3120"/>
<dbReference type="InterPro" id="IPR029044">
    <property type="entry name" value="Nucleotide-diphossugar_trans"/>
</dbReference>
<dbReference type="Gene3D" id="3.90.550.10">
    <property type="entry name" value="Spore Coat Polysaccharide Biosynthesis Protein SpsA, Chain A"/>
    <property type="match status" value="1"/>
</dbReference>
<feature type="domain" description="Glycosyltransferase 2-like" evidence="2">
    <location>
        <begin position="101"/>
        <end position="155"/>
    </location>
</feature>
<dbReference type="PANTHER" id="PTHR43630">
    <property type="entry name" value="POLY-BETA-1,6-N-ACETYL-D-GLUCOSAMINE SYNTHASE"/>
    <property type="match status" value="1"/>
</dbReference>
<evidence type="ECO:0000256" key="1">
    <source>
        <dbReference type="ARBA" id="ARBA00038494"/>
    </source>
</evidence>
<dbReference type="HOGENOM" id="CLU_808300_0_0_6"/>
<evidence type="ECO:0000313" key="3">
    <source>
        <dbReference type="EMBL" id="AIJ09549.1"/>
    </source>
</evidence>
<sequence length="343" mass="40485">MLFFRLLICCISKVFYNVKFDVIIQKKYLNGDNMPPLSRLKGKNLSWVINKAISIIVENINILYYRWRRIIHEGHIYRCQDEYRFDRSSLTRARDAGISGIMRLYNEERYLESSIESYIDQLDELIIVHNRCTDSTPAICEKMRKKYPHKIKVFHYIPAVAPPGSLEHVALDPRDERSLVNYYNFALSKTTKEYVMKVDGDCILITDAFLKIREYILSKNPSDEYNYFFGINLKRNDVGELALRKSAPLTAGYDHGIFRVSKNTFFKHAYNYEVFSHKSKEKSNGIVFYHLKSLKEDLAVDSHGLDTKFYRRYFSDRLSQDFIEWSDFPQTKGMPRPDYINDL</sequence>
<proteinExistence type="inferred from homology"/>
<reference evidence="3 4" key="1">
    <citation type="journal article" date="2012" name="PLoS ONE">
        <title>Edwardsiella comparative phylogenomics reveal the new intra/inter-species taxonomic relationships, virulence evolution and niche adaptation mechanisms.</title>
        <authorList>
            <person name="Yang M."/>
            <person name="Lv Y."/>
            <person name="Xiao J."/>
            <person name="Wu H."/>
            <person name="Zheng H."/>
            <person name="Liu Q."/>
            <person name="Zhang Y."/>
            <person name="Wang Q."/>
        </authorList>
    </citation>
    <scope>NUCLEOTIDE SEQUENCE [LARGE SCALE GENOMIC DNA]</scope>
    <source>
        <strain evidence="4">080813</strain>
    </source>
</reference>
<evidence type="ECO:0000313" key="4">
    <source>
        <dbReference type="Proteomes" id="UP000028681"/>
    </source>
</evidence>
<protein>
    <recommendedName>
        <fullName evidence="2">Glycosyltransferase 2-like domain-containing protein</fullName>
    </recommendedName>
</protein>
<dbReference type="EMBL" id="CP006664">
    <property type="protein sequence ID" value="AIJ09549.1"/>
    <property type="molecule type" value="Genomic_DNA"/>
</dbReference>